<comment type="subcellular location">
    <subcellularLocation>
        <location evidence="1">Membrane</location>
        <topology evidence="1">Multi-pass membrane protein</topology>
    </subcellularLocation>
</comment>
<sequence>MRGRVHPHFPRVPAGMYGMVLGLAGLGGDWRLAHELWNSPAIIGEAINVVAIVVWVTISVFYAAKWIFARGEALEEAGHPIHCCFIGLAGVATMLVARALLPYSHPVALVLLFLGMAFSILFATWRTGIMWRGGRDHEATTAILYLPTVAGSLVSALVLGSFGYTGLAQLLFGAGMFTWAATESVLLQRLLTAPEMAPALRPTLGIVLAPPAVACAAYLSMTSGPPDLFANGLLGYCLLQVALLVRVVPWIMKQPFALSYWAATLGTTALASASMRMASRGGDGIGGQLAPYLFFFANGVVGAIAIGTIALLIQGRLLTVSHPRAAE</sequence>
<dbReference type="InterPro" id="IPR038665">
    <property type="entry name" value="Voltage-dep_anion_channel_sf"/>
</dbReference>
<dbReference type="EMBL" id="NAAC01000046">
    <property type="protein sequence ID" value="RDJ02663.1"/>
    <property type="molecule type" value="Genomic_DNA"/>
</dbReference>
<protein>
    <submittedName>
        <fullName evidence="6">Dicarboxylate transporter/tellurite-resistance protein TehA</fullName>
    </submittedName>
</protein>
<dbReference type="InterPro" id="IPR052951">
    <property type="entry name" value="Tellurite_res_ion_channel"/>
</dbReference>
<evidence type="ECO:0000256" key="5">
    <source>
        <dbReference type="SAM" id="Phobius"/>
    </source>
</evidence>
<organism evidence="6 7">
    <name type="scientific">Rhizobium grahamii</name>
    <dbReference type="NCBI Taxonomy" id="1120045"/>
    <lineage>
        <taxon>Bacteria</taxon>
        <taxon>Pseudomonadati</taxon>
        <taxon>Pseudomonadota</taxon>
        <taxon>Alphaproteobacteria</taxon>
        <taxon>Hyphomicrobiales</taxon>
        <taxon>Rhizobiaceae</taxon>
        <taxon>Rhizobium/Agrobacterium group</taxon>
        <taxon>Rhizobium</taxon>
    </lineage>
</organism>
<feature type="transmembrane region" description="Helical" evidence="5">
    <location>
        <begin position="80"/>
        <end position="101"/>
    </location>
</feature>
<dbReference type="RefSeq" id="WP_114715726.1">
    <property type="nucleotide sequence ID" value="NZ_KZ857269.1"/>
</dbReference>
<dbReference type="PANTHER" id="PTHR37955">
    <property type="entry name" value="TELLURITE RESISTANCE PROTEIN TEHA"/>
    <property type="match status" value="1"/>
</dbReference>
<dbReference type="InterPro" id="IPR039264">
    <property type="entry name" value="TehA"/>
</dbReference>
<evidence type="ECO:0000256" key="3">
    <source>
        <dbReference type="ARBA" id="ARBA00022989"/>
    </source>
</evidence>
<dbReference type="NCBIfam" id="NF008032">
    <property type="entry name" value="PRK10764.1"/>
    <property type="match status" value="1"/>
</dbReference>
<feature type="transmembrane region" description="Helical" evidence="5">
    <location>
        <begin position="203"/>
        <end position="221"/>
    </location>
</feature>
<proteinExistence type="predicted"/>
<evidence type="ECO:0000313" key="6">
    <source>
        <dbReference type="EMBL" id="RDJ02663.1"/>
    </source>
</evidence>
<feature type="transmembrane region" description="Helical" evidence="5">
    <location>
        <begin position="233"/>
        <end position="251"/>
    </location>
</feature>
<dbReference type="Gene3D" id="1.50.10.150">
    <property type="entry name" value="Voltage-dependent anion channel"/>
    <property type="match status" value="1"/>
</dbReference>
<feature type="transmembrane region" description="Helical" evidence="5">
    <location>
        <begin position="170"/>
        <end position="191"/>
    </location>
</feature>
<keyword evidence="4 5" id="KW-0472">Membrane</keyword>
<gene>
    <name evidence="6" type="ORF">B5K06_31730</name>
</gene>
<dbReference type="Proteomes" id="UP000254939">
    <property type="component" value="Unassembled WGS sequence"/>
</dbReference>
<accession>A0A370KG16</accession>
<comment type="caution">
    <text evidence="6">The sequence shown here is derived from an EMBL/GenBank/DDBJ whole genome shotgun (WGS) entry which is preliminary data.</text>
</comment>
<dbReference type="Pfam" id="PF03595">
    <property type="entry name" value="SLAC1"/>
    <property type="match status" value="1"/>
</dbReference>
<evidence type="ECO:0000313" key="7">
    <source>
        <dbReference type="Proteomes" id="UP000254939"/>
    </source>
</evidence>
<keyword evidence="3 5" id="KW-1133">Transmembrane helix</keyword>
<dbReference type="GO" id="GO:0005886">
    <property type="term" value="C:plasma membrane"/>
    <property type="evidence" value="ECO:0007669"/>
    <property type="project" value="TreeGrafter"/>
</dbReference>
<feature type="transmembrane region" description="Helical" evidence="5">
    <location>
        <begin position="289"/>
        <end position="313"/>
    </location>
</feature>
<evidence type="ECO:0000256" key="4">
    <source>
        <dbReference type="ARBA" id="ARBA00023136"/>
    </source>
</evidence>
<feature type="transmembrane region" description="Helical" evidence="5">
    <location>
        <begin position="143"/>
        <end position="164"/>
    </location>
</feature>
<feature type="transmembrane region" description="Helical" evidence="5">
    <location>
        <begin position="42"/>
        <end position="68"/>
    </location>
</feature>
<feature type="transmembrane region" description="Helical" evidence="5">
    <location>
        <begin position="12"/>
        <end position="30"/>
    </location>
</feature>
<dbReference type="PANTHER" id="PTHR37955:SF1">
    <property type="entry name" value="DEP DOMAIN-CONTAINING PROTEIN"/>
    <property type="match status" value="1"/>
</dbReference>
<evidence type="ECO:0000256" key="1">
    <source>
        <dbReference type="ARBA" id="ARBA00004141"/>
    </source>
</evidence>
<name>A0A370KG16_9HYPH</name>
<dbReference type="OrthoDB" id="309023at2"/>
<dbReference type="CDD" id="cd09324">
    <property type="entry name" value="TDT_TehA"/>
    <property type="match status" value="1"/>
</dbReference>
<feature type="transmembrane region" description="Helical" evidence="5">
    <location>
        <begin position="258"/>
        <end position="277"/>
    </location>
</feature>
<evidence type="ECO:0000256" key="2">
    <source>
        <dbReference type="ARBA" id="ARBA00022692"/>
    </source>
</evidence>
<keyword evidence="2 5" id="KW-0812">Transmembrane</keyword>
<reference evidence="6 7" key="1">
    <citation type="submission" date="2017-03" db="EMBL/GenBank/DDBJ databases">
        <title>Genome analysis of Rhizobial strains effectives or ineffectives for nitrogen fixation isolated from bean seeds.</title>
        <authorList>
            <person name="Peralta H."/>
            <person name="Aguilar-Vera A."/>
            <person name="Mora Y."/>
            <person name="Vargas-Lagunas C."/>
            <person name="Girard L."/>
            <person name="Mora J."/>
        </authorList>
    </citation>
    <scope>NUCLEOTIDE SEQUENCE [LARGE SCALE GENOMIC DNA]</scope>
    <source>
        <strain evidence="6 7">CCGM3</strain>
    </source>
</reference>
<dbReference type="InterPro" id="IPR004695">
    <property type="entry name" value="SLAC1/Mae1/Ssu1/TehA"/>
</dbReference>
<dbReference type="GO" id="GO:0046583">
    <property type="term" value="F:monoatomic cation efflux transmembrane transporter activity"/>
    <property type="evidence" value="ECO:0007669"/>
    <property type="project" value="TreeGrafter"/>
</dbReference>
<dbReference type="AlphaFoldDB" id="A0A370KG16"/>
<feature type="transmembrane region" description="Helical" evidence="5">
    <location>
        <begin position="107"/>
        <end position="131"/>
    </location>
</feature>